<comment type="caution">
    <text evidence="9">The sequence shown here is derived from an EMBL/GenBank/DDBJ whole genome shotgun (WGS) entry which is preliminary data.</text>
</comment>
<dbReference type="GO" id="GO:0008817">
    <property type="term" value="F:corrinoid adenosyltransferase activity"/>
    <property type="evidence" value="ECO:0007669"/>
    <property type="project" value="UniProtKB-UniRule"/>
</dbReference>
<reference evidence="11" key="3">
    <citation type="journal article" date="2019" name="Int. J. Syst. Evol. Microbiol.">
        <title>The Global Catalogue of Microorganisms (GCM) 10K type strain sequencing project: providing services to taxonomists for standard genome sequencing and annotation.</title>
        <authorList>
            <consortium name="The Broad Institute Genomics Platform"/>
            <consortium name="The Broad Institute Genome Sequencing Center for Infectious Disease"/>
            <person name="Wu L."/>
            <person name="Ma J."/>
        </authorList>
    </citation>
    <scope>NUCLEOTIDE SEQUENCE [LARGE SCALE GENOMIC DNA]</scope>
    <source>
        <strain evidence="11">NBRC 3267</strain>
    </source>
</reference>
<dbReference type="UniPathway" id="UPA00148">
    <property type="reaction ID" value="UER00233"/>
</dbReference>
<keyword evidence="4 6" id="KW-0547">Nucleotide-binding</keyword>
<comment type="catalytic activity">
    <reaction evidence="6">
        <text>2 cob(II)alamin + reduced [electron-transfer flavoprotein] + 2 ATP = 2 adenosylcob(III)alamin + 2 triphosphate + oxidized [electron-transfer flavoprotein] + 3 H(+)</text>
        <dbReference type="Rhea" id="RHEA:28671"/>
        <dbReference type="Rhea" id="RHEA-COMP:10685"/>
        <dbReference type="Rhea" id="RHEA-COMP:10686"/>
        <dbReference type="ChEBI" id="CHEBI:15378"/>
        <dbReference type="ChEBI" id="CHEBI:16304"/>
        <dbReference type="ChEBI" id="CHEBI:18036"/>
        <dbReference type="ChEBI" id="CHEBI:18408"/>
        <dbReference type="ChEBI" id="CHEBI:30616"/>
        <dbReference type="ChEBI" id="CHEBI:57692"/>
        <dbReference type="ChEBI" id="CHEBI:58307"/>
        <dbReference type="EC" id="2.5.1.17"/>
    </reaction>
</comment>
<sequence>MTGVRLDRIVTRGGDSGQTSLGDGTRVSKACPRIEAMGTVDELNALLGLLDCSLRSEESIRDLSSDIRKIQSCLFDLGADLCIPDKERPQSLTVKAVSWLEERIEDMRLQQPALKSFILPGGSLVSAHAHMARTVARRAERRIVILEHGPQEGLRFLNRLSDYFFVLARHANAHGADDILWQPGQWQ</sequence>
<dbReference type="PANTHER" id="PTHR12213:SF0">
    <property type="entry name" value="CORRINOID ADENOSYLTRANSFERASE MMAB"/>
    <property type="match status" value="1"/>
</dbReference>
<dbReference type="Pfam" id="PF01923">
    <property type="entry name" value="Cob_adeno_trans"/>
    <property type="match status" value="1"/>
</dbReference>
<reference evidence="8" key="1">
    <citation type="journal article" date="2014" name="Int. J. Syst. Evol. Microbiol.">
        <title>Complete genome sequence of Corynebacterium casei LMG S-19264T (=DSM 44701T), isolated from a smear-ripened cheese.</title>
        <authorList>
            <consortium name="US DOE Joint Genome Institute (JGI-PGF)"/>
            <person name="Walter F."/>
            <person name="Albersmeier A."/>
            <person name="Kalinowski J."/>
            <person name="Ruckert C."/>
        </authorList>
    </citation>
    <scope>NUCLEOTIDE SEQUENCE</scope>
    <source>
        <strain evidence="8">NBRC 3267</strain>
    </source>
</reference>
<evidence type="ECO:0000256" key="5">
    <source>
        <dbReference type="ARBA" id="ARBA00022840"/>
    </source>
</evidence>
<evidence type="ECO:0000313" key="10">
    <source>
        <dbReference type="Proteomes" id="UP000077786"/>
    </source>
</evidence>
<comment type="similarity">
    <text evidence="1 6">Belongs to the Cob(I)alamin adenosyltransferase family.</text>
</comment>
<dbReference type="GO" id="GO:0009236">
    <property type="term" value="P:cobalamin biosynthetic process"/>
    <property type="evidence" value="ECO:0007669"/>
    <property type="project" value="UniProtKB-UniRule"/>
</dbReference>
<dbReference type="InterPro" id="IPR036451">
    <property type="entry name" value="CblAdoTrfase-like_sf"/>
</dbReference>
<evidence type="ECO:0000313" key="8">
    <source>
        <dbReference type="EMBL" id="GLQ61209.1"/>
    </source>
</evidence>
<keyword evidence="5 6" id="KW-0067">ATP-binding</keyword>
<dbReference type="PATRIC" id="fig|38307.3.peg.332"/>
<dbReference type="PANTHER" id="PTHR12213">
    <property type="entry name" value="CORRINOID ADENOSYLTRANSFERASE"/>
    <property type="match status" value="1"/>
</dbReference>
<evidence type="ECO:0000313" key="9">
    <source>
        <dbReference type="EMBL" id="OAJ68754.1"/>
    </source>
</evidence>
<dbReference type="AlphaFoldDB" id="A0A1B6VNH6"/>
<dbReference type="NCBIfam" id="TIGR00636">
    <property type="entry name" value="PduO_Nterm"/>
    <property type="match status" value="1"/>
</dbReference>
<keyword evidence="11" id="KW-1185">Reference proteome</keyword>
<evidence type="ECO:0000256" key="4">
    <source>
        <dbReference type="ARBA" id="ARBA00022741"/>
    </source>
</evidence>
<reference evidence="9 10" key="2">
    <citation type="submission" date="2016-03" db="EMBL/GenBank/DDBJ databases">
        <title>Draft genome sequence of Gluconobacter cerinus strain CECT 9110.</title>
        <authorList>
            <person name="Sainz F."/>
            <person name="Mas A."/>
            <person name="Torija M.J."/>
        </authorList>
    </citation>
    <scope>NUCLEOTIDE SEQUENCE [LARGE SCALE GENOMIC DNA]</scope>
    <source>
        <strain evidence="9 10">CECT 9110</strain>
    </source>
</reference>
<reference evidence="8" key="4">
    <citation type="submission" date="2023-01" db="EMBL/GenBank/DDBJ databases">
        <title>Draft genome sequence of Gluconobacter cerinus strain NBRC 3267.</title>
        <authorList>
            <person name="Sun Q."/>
            <person name="Mori K."/>
        </authorList>
    </citation>
    <scope>NUCLEOTIDE SEQUENCE</scope>
    <source>
        <strain evidence="8">NBRC 3267</strain>
    </source>
</reference>
<comment type="pathway">
    <text evidence="6">Cofactor biosynthesis; adenosylcobalamin biosynthesis; adenosylcobalamin from cob(II)yrinate a,c-diamide: step 2/7.</text>
</comment>
<accession>A0A1B6VNH6</accession>
<evidence type="ECO:0000256" key="1">
    <source>
        <dbReference type="ARBA" id="ARBA00007487"/>
    </source>
</evidence>
<dbReference type="Gene3D" id="1.20.1200.10">
    <property type="entry name" value="Cobalamin adenosyltransferase-like"/>
    <property type="match status" value="1"/>
</dbReference>
<feature type="domain" description="Cobalamin adenosyltransferase-like" evidence="7">
    <location>
        <begin position="9"/>
        <end position="170"/>
    </location>
</feature>
<dbReference type="Proteomes" id="UP001156614">
    <property type="component" value="Unassembled WGS sequence"/>
</dbReference>
<dbReference type="InterPro" id="IPR029499">
    <property type="entry name" value="PduO-typ"/>
</dbReference>
<proteinExistence type="inferred from homology"/>
<dbReference type="SUPFAM" id="SSF89028">
    <property type="entry name" value="Cobalamin adenosyltransferase-like"/>
    <property type="match status" value="1"/>
</dbReference>
<dbReference type="GeneID" id="89650961"/>
<dbReference type="GO" id="GO:0005524">
    <property type="term" value="F:ATP binding"/>
    <property type="evidence" value="ECO:0007669"/>
    <property type="project" value="UniProtKB-UniRule"/>
</dbReference>
<evidence type="ECO:0000256" key="3">
    <source>
        <dbReference type="ARBA" id="ARBA00022679"/>
    </source>
</evidence>
<evidence type="ECO:0000313" key="11">
    <source>
        <dbReference type="Proteomes" id="UP001156614"/>
    </source>
</evidence>
<evidence type="ECO:0000256" key="6">
    <source>
        <dbReference type="RuleBase" id="RU366026"/>
    </source>
</evidence>
<name>A0A1B6VNH6_9PROT</name>
<comment type="catalytic activity">
    <reaction evidence="6">
        <text>2 cob(II)yrinate a,c diamide + reduced [electron-transfer flavoprotein] + 2 ATP = 2 adenosylcob(III)yrinate a,c-diamide + 2 triphosphate + oxidized [electron-transfer flavoprotein] + 3 H(+)</text>
        <dbReference type="Rhea" id="RHEA:11528"/>
        <dbReference type="Rhea" id="RHEA-COMP:10685"/>
        <dbReference type="Rhea" id="RHEA-COMP:10686"/>
        <dbReference type="ChEBI" id="CHEBI:15378"/>
        <dbReference type="ChEBI" id="CHEBI:18036"/>
        <dbReference type="ChEBI" id="CHEBI:30616"/>
        <dbReference type="ChEBI" id="CHEBI:57692"/>
        <dbReference type="ChEBI" id="CHEBI:58307"/>
        <dbReference type="ChEBI" id="CHEBI:58503"/>
        <dbReference type="ChEBI" id="CHEBI:58537"/>
        <dbReference type="EC" id="2.5.1.17"/>
    </reaction>
</comment>
<dbReference type="Proteomes" id="UP000077786">
    <property type="component" value="Unassembled WGS sequence"/>
</dbReference>
<gene>
    <name evidence="8" type="primary">pduO</name>
    <name evidence="9" type="ORF">A0123_00314</name>
    <name evidence="8" type="ORF">GCM10007867_00540</name>
</gene>
<dbReference type="OrthoDB" id="9778896at2"/>
<dbReference type="RefSeq" id="WP_064273085.1">
    <property type="nucleotide sequence ID" value="NZ_BEWM01000003.1"/>
</dbReference>
<organism evidence="9 10">
    <name type="scientific">Gluconobacter cerinus</name>
    <dbReference type="NCBI Taxonomy" id="38307"/>
    <lineage>
        <taxon>Bacteria</taxon>
        <taxon>Pseudomonadati</taxon>
        <taxon>Pseudomonadota</taxon>
        <taxon>Alphaproteobacteria</taxon>
        <taxon>Acetobacterales</taxon>
        <taxon>Acetobacteraceae</taxon>
        <taxon>Gluconobacter</taxon>
    </lineage>
</organism>
<dbReference type="EMBL" id="BSNU01000001">
    <property type="protein sequence ID" value="GLQ61209.1"/>
    <property type="molecule type" value="Genomic_DNA"/>
</dbReference>
<keyword evidence="3 6" id="KW-0808">Transferase</keyword>
<dbReference type="FunFam" id="1.20.1200.10:FF:000001">
    <property type="entry name" value="Cob(I)yrinic acid a,c-diamide adenosyltransferase"/>
    <property type="match status" value="1"/>
</dbReference>
<keyword evidence="6" id="KW-0169">Cobalamin biosynthesis</keyword>
<evidence type="ECO:0000259" key="7">
    <source>
        <dbReference type="Pfam" id="PF01923"/>
    </source>
</evidence>
<dbReference type="InterPro" id="IPR016030">
    <property type="entry name" value="CblAdoTrfase-like"/>
</dbReference>
<protein>
    <recommendedName>
        <fullName evidence="6">Corrinoid adenosyltransferase</fullName>
        <ecNumber evidence="6">2.5.1.17</ecNumber>
    </recommendedName>
    <alternativeName>
        <fullName evidence="6">Cob(II)alamin adenosyltransferase</fullName>
    </alternativeName>
    <alternativeName>
        <fullName evidence="6">Cob(II)yrinic acid a,c-diamide adenosyltransferase</fullName>
    </alternativeName>
    <alternativeName>
        <fullName evidence="6">Cobinamide/cobalamin adenosyltransferase</fullName>
    </alternativeName>
</protein>
<evidence type="ECO:0000256" key="2">
    <source>
        <dbReference type="ARBA" id="ARBA00011233"/>
    </source>
</evidence>
<dbReference type="EC" id="2.5.1.17" evidence="6"/>
<comment type="subunit">
    <text evidence="2">Homotrimer.</text>
</comment>
<dbReference type="EMBL" id="LUTU01000004">
    <property type="protein sequence ID" value="OAJ68754.1"/>
    <property type="molecule type" value="Genomic_DNA"/>
</dbReference>